<proteinExistence type="predicted"/>
<organism evidence="1 2">
    <name type="scientific">Protopolystoma xenopodis</name>
    <dbReference type="NCBI Taxonomy" id="117903"/>
    <lineage>
        <taxon>Eukaryota</taxon>
        <taxon>Metazoa</taxon>
        <taxon>Spiralia</taxon>
        <taxon>Lophotrochozoa</taxon>
        <taxon>Platyhelminthes</taxon>
        <taxon>Monogenea</taxon>
        <taxon>Polyopisthocotylea</taxon>
        <taxon>Polystomatidea</taxon>
        <taxon>Polystomatidae</taxon>
        <taxon>Protopolystoma</taxon>
    </lineage>
</organism>
<accession>A0A448X9X8</accession>
<comment type="caution">
    <text evidence="1">The sequence shown here is derived from an EMBL/GenBank/DDBJ whole genome shotgun (WGS) entry which is preliminary data.</text>
</comment>
<name>A0A448X9X8_9PLAT</name>
<keyword evidence="2" id="KW-1185">Reference proteome</keyword>
<reference evidence="1" key="1">
    <citation type="submission" date="2018-11" db="EMBL/GenBank/DDBJ databases">
        <authorList>
            <consortium name="Pathogen Informatics"/>
        </authorList>
    </citation>
    <scope>NUCLEOTIDE SEQUENCE</scope>
</reference>
<evidence type="ECO:0000313" key="2">
    <source>
        <dbReference type="Proteomes" id="UP000784294"/>
    </source>
</evidence>
<gene>
    <name evidence="1" type="ORF">PXEA_LOCUS25185</name>
</gene>
<dbReference type="EMBL" id="CAAALY010125919">
    <property type="protein sequence ID" value="VEL31745.1"/>
    <property type="molecule type" value="Genomic_DNA"/>
</dbReference>
<dbReference type="Proteomes" id="UP000784294">
    <property type="component" value="Unassembled WGS sequence"/>
</dbReference>
<evidence type="ECO:0000313" key="1">
    <source>
        <dbReference type="EMBL" id="VEL31745.1"/>
    </source>
</evidence>
<dbReference type="AlphaFoldDB" id="A0A448X9X8"/>
<feature type="non-terminal residue" evidence="1">
    <location>
        <position position="48"/>
    </location>
</feature>
<sequence>MALVIKRLTQPSSEPYISEISMELRMARLERLAILLSRIRAFLSPSQQ</sequence>
<protein>
    <submittedName>
        <fullName evidence="1">Uncharacterized protein</fullName>
    </submittedName>
</protein>